<comment type="function">
    <text evidence="9">Catalyzes the conversion of 4-hydroxy-tetrahydrodipicolinate (HTPA) to tetrahydrodipicolinate.</text>
</comment>
<feature type="binding site" evidence="9">
    <location>
        <begin position="85"/>
        <end position="87"/>
    </location>
    <ligand>
        <name>NAD(+)</name>
        <dbReference type="ChEBI" id="CHEBI:57540"/>
    </ligand>
</feature>
<keyword evidence="7 9" id="KW-0520">NAD</keyword>
<dbReference type="Pfam" id="PF05173">
    <property type="entry name" value="DapB_C"/>
    <property type="match status" value="1"/>
</dbReference>
<protein>
    <recommendedName>
        <fullName evidence="9 10">4-hydroxy-tetrahydrodipicolinate reductase</fullName>
        <shortName evidence="9">HTPA reductase</shortName>
        <ecNumber evidence="9 10">1.17.1.8</ecNumber>
    </recommendedName>
</protein>
<evidence type="ECO:0000256" key="10">
    <source>
        <dbReference type="NCBIfam" id="TIGR00036"/>
    </source>
</evidence>
<accession>A0A1I0Z636</accession>
<dbReference type="PANTHER" id="PTHR20836">
    <property type="entry name" value="DIHYDRODIPICOLINATE REDUCTASE"/>
    <property type="match status" value="1"/>
</dbReference>
<evidence type="ECO:0000256" key="4">
    <source>
        <dbReference type="ARBA" id="ARBA00022857"/>
    </source>
</evidence>
<dbReference type="Gene3D" id="3.40.50.720">
    <property type="entry name" value="NAD(P)-binding Rossmann-like Domain"/>
    <property type="match status" value="1"/>
</dbReference>
<dbReference type="GO" id="GO:0050661">
    <property type="term" value="F:NADP binding"/>
    <property type="evidence" value="ECO:0007669"/>
    <property type="project" value="UniProtKB-UniRule"/>
</dbReference>
<keyword evidence="2 9" id="KW-0963">Cytoplasm</keyword>
<dbReference type="InterPro" id="IPR000846">
    <property type="entry name" value="DapB_N"/>
</dbReference>
<evidence type="ECO:0000259" key="11">
    <source>
        <dbReference type="Pfam" id="PF01113"/>
    </source>
</evidence>
<comment type="catalytic activity">
    <reaction evidence="9">
        <text>(S)-2,3,4,5-tetrahydrodipicolinate + NAD(+) + H2O = (2S,4S)-4-hydroxy-2,3,4,5-tetrahydrodipicolinate + NADH + H(+)</text>
        <dbReference type="Rhea" id="RHEA:35323"/>
        <dbReference type="ChEBI" id="CHEBI:15377"/>
        <dbReference type="ChEBI" id="CHEBI:15378"/>
        <dbReference type="ChEBI" id="CHEBI:16845"/>
        <dbReference type="ChEBI" id="CHEBI:57540"/>
        <dbReference type="ChEBI" id="CHEBI:57945"/>
        <dbReference type="ChEBI" id="CHEBI:67139"/>
        <dbReference type="EC" id="1.17.1.8"/>
    </reaction>
</comment>
<dbReference type="GO" id="GO:0016726">
    <property type="term" value="F:oxidoreductase activity, acting on CH or CH2 groups, NAD or NADP as acceptor"/>
    <property type="evidence" value="ECO:0007669"/>
    <property type="project" value="UniProtKB-UniRule"/>
</dbReference>
<feature type="binding site" evidence="9">
    <location>
        <begin position="153"/>
        <end position="154"/>
    </location>
    <ligand>
        <name>(S)-2,3,4,5-tetrahydrodipicolinate</name>
        <dbReference type="ChEBI" id="CHEBI:16845"/>
    </ligand>
</feature>
<dbReference type="GO" id="GO:0051287">
    <property type="term" value="F:NAD binding"/>
    <property type="evidence" value="ECO:0007669"/>
    <property type="project" value="UniProtKB-UniRule"/>
</dbReference>
<dbReference type="UniPathway" id="UPA00034">
    <property type="reaction ID" value="UER00018"/>
</dbReference>
<evidence type="ECO:0000256" key="5">
    <source>
        <dbReference type="ARBA" id="ARBA00022915"/>
    </source>
</evidence>
<reference evidence="13 14" key="1">
    <citation type="submission" date="2016-10" db="EMBL/GenBank/DDBJ databases">
        <authorList>
            <person name="de Groot N.N."/>
        </authorList>
    </citation>
    <scope>NUCLEOTIDE SEQUENCE [LARGE SCALE GENOMIC DNA]</scope>
    <source>
        <strain evidence="13 14">DSM 5522</strain>
    </source>
</reference>
<keyword evidence="5 9" id="KW-0220">Diaminopimelate biosynthesis</keyword>
<dbReference type="GO" id="GO:0005829">
    <property type="term" value="C:cytosol"/>
    <property type="evidence" value="ECO:0007669"/>
    <property type="project" value="TreeGrafter"/>
</dbReference>
<feature type="active site" description="Proton donor/acceptor" evidence="9">
    <location>
        <position position="143"/>
    </location>
</feature>
<feature type="binding site" evidence="9">
    <location>
        <begin position="109"/>
        <end position="112"/>
    </location>
    <ligand>
        <name>NAD(+)</name>
        <dbReference type="ChEBI" id="CHEBI:57540"/>
    </ligand>
</feature>
<feature type="domain" description="Dihydrodipicolinate reductase N-terminal" evidence="11">
    <location>
        <begin position="3"/>
        <end position="112"/>
    </location>
</feature>
<sequence length="254" mass="27492">MTEIIMHGCNGHMGQVITSIVEKDDEAKIVAGVDITGEKLNDYPVFKNISDCNVKADVIIDFSAAAALEDVLEYSQKNHIPAVLCSTGLSNEQVEKIKACSEKVALLKSANMSLGINMLMNLLKTAVKVLNPEGFDIEIVERHHNLKKDAPSGTALALADAMNEALEKPYSYNYDRSKDNEPRKKEEIGIVALRGGNIVGEHEVVFAGNDEVIEFKHTATSKAVFAKGAVAAAKFLKNKESGLFDMADVISAAK</sequence>
<organism evidence="13 14">
    <name type="scientific">Acetitomaculum ruminis DSM 5522</name>
    <dbReference type="NCBI Taxonomy" id="1120918"/>
    <lineage>
        <taxon>Bacteria</taxon>
        <taxon>Bacillati</taxon>
        <taxon>Bacillota</taxon>
        <taxon>Clostridia</taxon>
        <taxon>Lachnospirales</taxon>
        <taxon>Lachnospiraceae</taxon>
        <taxon>Acetitomaculum</taxon>
    </lineage>
</organism>
<comment type="caution">
    <text evidence="9">Was originally thought to be a dihydrodipicolinate reductase (DHDPR), catalyzing the conversion of dihydrodipicolinate to tetrahydrodipicolinate. However, it was shown in E.coli that the substrate of the enzymatic reaction is not dihydrodipicolinate (DHDP) but in fact (2S,4S)-4-hydroxy-2,3,4,5-tetrahydrodipicolinic acid (HTPA), the product released by the DapA-catalyzed reaction.</text>
</comment>
<evidence type="ECO:0000256" key="6">
    <source>
        <dbReference type="ARBA" id="ARBA00023002"/>
    </source>
</evidence>
<feature type="active site" description="Proton donor" evidence="9">
    <location>
        <position position="147"/>
    </location>
</feature>
<dbReference type="RefSeq" id="WP_092873017.1">
    <property type="nucleotide sequence ID" value="NZ_FOJY01000013.1"/>
</dbReference>
<evidence type="ECO:0000256" key="2">
    <source>
        <dbReference type="ARBA" id="ARBA00022490"/>
    </source>
</evidence>
<evidence type="ECO:0000256" key="7">
    <source>
        <dbReference type="ARBA" id="ARBA00023027"/>
    </source>
</evidence>
<keyword evidence="4 9" id="KW-0521">NADP</keyword>
<evidence type="ECO:0000256" key="9">
    <source>
        <dbReference type="HAMAP-Rule" id="MF_00102"/>
    </source>
</evidence>
<comment type="subunit">
    <text evidence="9">Homotetramer.</text>
</comment>
<dbReference type="Proteomes" id="UP000198838">
    <property type="component" value="Unassembled WGS sequence"/>
</dbReference>
<dbReference type="InterPro" id="IPR022664">
    <property type="entry name" value="DapB_N_CS"/>
</dbReference>
<dbReference type="EC" id="1.17.1.8" evidence="9 10"/>
<evidence type="ECO:0000313" key="13">
    <source>
        <dbReference type="EMBL" id="SFB21011.1"/>
    </source>
</evidence>
<dbReference type="CDD" id="cd02274">
    <property type="entry name" value="DHDPR_N"/>
    <property type="match status" value="1"/>
</dbReference>
<dbReference type="AlphaFoldDB" id="A0A1I0Z636"/>
<dbReference type="SUPFAM" id="SSF51735">
    <property type="entry name" value="NAD(P)-binding Rossmann-fold domains"/>
    <property type="match status" value="1"/>
</dbReference>
<evidence type="ECO:0000256" key="3">
    <source>
        <dbReference type="ARBA" id="ARBA00022605"/>
    </source>
</evidence>
<feature type="binding site" evidence="9">
    <location>
        <position position="38"/>
    </location>
    <ligand>
        <name>NAD(+)</name>
        <dbReference type="ChEBI" id="CHEBI:57540"/>
    </ligand>
</feature>
<dbReference type="PANTHER" id="PTHR20836:SF7">
    <property type="entry name" value="4-HYDROXY-TETRAHYDRODIPICOLINATE REDUCTASE"/>
    <property type="match status" value="1"/>
</dbReference>
<dbReference type="GO" id="GO:0019877">
    <property type="term" value="P:diaminopimelate biosynthetic process"/>
    <property type="evidence" value="ECO:0007669"/>
    <property type="project" value="UniProtKB-UniRule"/>
</dbReference>
<dbReference type="OrthoDB" id="9790352at2"/>
<dbReference type="Gene3D" id="3.30.360.10">
    <property type="entry name" value="Dihydrodipicolinate Reductase, domain 2"/>
    <property type="match status" value="1"/>
</dbReference>
<dbReference type="NCBIfam" id="TIGR00036">
    <property type="entry name" value="dapB"/>
    <property type="match status" value="1"/>
</dbReference>
<dbReference type="InterPro" id="IPR022663">
    <property type="entry name" value="DapB_C"/>
</dbReference>
<dbReference type="HAMAP" id="MF_00102">
    <property type="entry name" value="DapB"/>
    <property type="match status" value="1"/>
</dbReference>
<evidence type="ECO:0000256" key="1">
    <source>
        <dbReference type="ARBA" id="ARBA00006642"/>
    </source>
</evidence>
<evidence type="ECO:0000259" key="12">
    <source>
        <dbReference type="Pfam" id="PF05173"/>
    </source>
</evidence>
<keyword evidence="8 9" id="KW-0457">Lysine biosynthesis</keyword>
<dbReference type="GO" id="GO:0008839">
    <property type="term" value="F:4-hydroxy-tetrahydrodipicolinate reductase"/>
    <property type="evidence" value="ECO:0007669"/>
    <property type="project" value="UniProtKB-UniRule"/>
</dbReference>
<keyword evidence="3 9" id="KW-0028">Amino-acid biosynthesis</keyword>
<dbReference type="PROSITE" id="PS01298">
    <property type="entry name" value="DAPB"/>
    <property type="match status" value="1"/>
</dbReference>
<dbReference type="InterPro" id="IPR036291">
    <property type="entry name" value="NAD(P)-bd_dom_sf"/>
</dbReference>
<dbReference type="PIRSF" id="PIRSF000161">
    <property type="entry name" value="DHPR"/>
    <property type="match status" value="1"/>
</dbReference>
<dbReference type="FunFam" id="3.30.360.10:FF:000009">
    <property type="entry name" value="4-hydroxy-tetrahydrodipicolinate reductase"/>
    <property type="match status" value="1"/>
</dbReference>
<keyword evidence="14" id="KW-1185">Reference proteome</keyword>
<gene>
    <name evidence="9" type="primary">dapB</name>
    <name evidence="13" type="ORF">SAMN05216249_11342</name>
</gene>
<dbReference type="STRING" id="1120918.SAMN05216249_11342"/>
<dbReference type="GO" id="GO:0009089">
    <property type="term" value="P:lysine biosynthetic process via diaminopimelate"/>
    <property type="evidence" value="ECO:0007669"/>
    <property type="project" value="UniProtKB-UniRule"/>
</dbReference>
<comment type="similarity">
    <text evidence="1 9">Belongs to the DapB family.</text>
</comment>
<feature type="binding site" evidence="9">
    <location>
        <position position="144"/>
    </location>
    <ligand>
        <name>(S)-2,3,4,5-tetrahydrodipicolinate</name>
        <dbReference type="ChEBI" id="CHEBI:16845"/>
    </ligand>
</feature>
<evidence type="ECO:0000313" key="14">
    <source>
        <dbReference type="Proteomes" id="UP000198838"/>
    </source>
</evidence>
<feature type="binding site" evidence="9">
    <location>
        <position position="39"/>
    </location>
    <ligand>
        <name>NADP(+)</name>
        <dbReference type="ChEBI" id="CHEBI:58349"/>
    </ligand>
</feature>
<dbReference type="EMBL" id="FOJY01000013">
    <property type="protein sequence ID" value="SFB21011.1"/>
    <property type="molecule type" value="Genomic_DNA"/>
</dbReference>
<name>A0A1I0Z636_9FIRM</name>
<comment type="catalytic activity">
    <reaction evidence="9">
        <text>(S)-2,3,4,5-tetrahydrodipicolinate + NADP(+) + H2O = (2S,4S)-4-hydroxy-2,3,4,5-tetrahydrodipicolinate + NADPH + H(+)</text>
        <dbReference type="Rhea" id="RHEA:35331"/>
        <dbReference type="ChEBI" id="CHEBI:15377"/>
        <dbReference type="ChEBI" id="CHEBI:15378"/>
        <dbReference type="ChEBI" id="CHEBI:16845"/>
        <dbReference type="ChEBI" id="CHEBI:57783"/>
        <dbReference type="ChEBI" id="CHEBI:58349"/>
        <dbReference type="ChEBI" id="CHEBI:67139"/>
        <dbReference type="EC" id="1.17.1.8"/>
    </reaction>
</comment>
<dbReference type="InterPro" id="IPR023940">
    <property type="entry name" value="DHDPR_bac"/>
</dbReference>
<comment type="pathway">
    <text evidence="9">Amino-acid biosynthesis; L-lysine biosynthesis via DAP pathway; (S)-tetrahydrodipicolinate from L-aspartate: step 4/4.</text>
</comment>
<proteinExistence type="inferred from homology"/>
<dbReference type="Pfam" id="PF01113">
    <property type="entry name" value="DapB_N"/>
    <property type="match status" value="1"/>
</dbReference>
<feature type="binding site" evidence="9">
    <location>
        <begin position="8"/>
        <end position="13"/>
    </location>
    <ligand>
        <name>NAD(+)</name>
        <dbReference type="ChEBI" id="CHEBI:57540"/>
    </ligand>
</feature>
<comment type="subcellular location">
    <subcellularLocation>
        <location evidence="9">Cytoplasm</location>
    </subcellularLocation>
</comment>
<keyword evidence="6 9" id="KW-0560">Oxidoreductase</keyword>
<dbReference type="SUPFAM" id="SSF55347">
    <property type="entry name" value="Glyceraldehyde-3-phosphate dehydrogenase-like, C-terminal domain"/>
    <property type="match status" value="1"/>
</dbReference>
<feature type="domain" description="Dihydrodipicolinate reductase C-terminal" evidence="12">
    <location>
        <begin position="115"/>
        <end position="250"/>
    </location>
</feature>
<evidence type="ECO:0000256" key="8">
    <source>
        <dbReference type="ARBA" id="ARBA00023154"/>
    </source>
</evidence>